<keyword evidence="3" id="KW-1185">Reference proteome</keyword>
<sequence length="339" mass="38330">MLPGCKPFQLALRGVNLLDIRDALNKVLAGATVVEVAHELGVDSDLLNMRLLKLPEYREYREQYRQALEQKKAAALALARQGYSPAVIARKVEAPEGTVNNWMKRAGIDTSISGNDDMTCPECGGTMKKQELFFWQCECGAEFWPPDEQVPDDPDEWTRPWRVRTDDGAAVAILMQRLYNEGNDAVRIAAALNEAGHLTPRGRPWTRTNVLAHLKRHGIMAGSEDYQAQRERINEIVLSMAGHGYNSRDIADRLNMEGFKTNRGREWTLDAVYKLIRISLKSDAYLPFNKGVARIKALKGTLKGDKNNHPWVKDEEIRRAAVKARYKKDDLPSLQKCDE</sequence>
<proteinExistence type="predicted"/>
<comment type="caution">
    <text evidence="2">The sequence shown here is derived from an EMBL/GenBank/DDBJ whole genome shotgun (WGS) entry which is preliminary data.</text>
</comment>
<reference evidence="2" key="1">
    <citation type="submission" date="2016-02" db="EMBL/GenBank/DDBJ databases">
        <title>Draft Genome Sequence of Sporotomaculum syntrophicum Strain FB, a Syntrophic Benzoate Degrader.</title>
        <authorList>
            <person name="Nobu M.K."/>
            <person name="Narihiro T."/>
            <person name="Qiu Y.-L."/>
            <person name="Ohashi A."/>
            <person name="Liu W.-T."/>
            <person name="Yuji S."/>
        </authorList>
    </citation>
    <scope>NUCLEOTIDE SEQUENCE</scope>
    <source>
        <strain evidence="2">FB</strain>
    </source>
</reference>
<accession>A0A9D2WPP4</accession>
<gene>
    <name evidence="2" type="ORF">SPSYN_02015</name>
</gene>
<dbReference type="EMBL" id="LSRS01000004">
    <property type="protein sequence ID" value="KAF1084845.1"/>
    <property type="molecule type" value="Genomic_DNA"/>
</dbReference>
<organism evidence="2 3">
    <name type="scientific">Sporotomaculum syntrophicum</name>
    <dbReference type="NCBI Taxonomy" id="182264"/>
    <lineage>
        <taxon>Bacteria</taxon>
        <taxon>Bacillati</taxon>
        <taxon>Bacillota</taxon>
        <taxon>Clostridia</taxon>
        <taxon>Eubacteriales</taxon>
        <taxon>Desulfallaceae</taxon>
        <taxon>Sporotomaculum</taxon>
    </lineage>
</organism>
<dbReference type="Proteomes" id="UP000798488">
    <property type="component" value="Unassembled WGS sequence"/>
</dbReference>
<dbReference type="InterPro" id="IPR011109">
    <property type="entry name" value="DNA_bind_recombinase_dom"/>
</dbReference>
<evidence type="ECO:0000313" key="3">
    <source>
        <dbReference type="Proteomes" id="UP000798488"/>
    </source>
</evidence>
<dbReference type="Pfam" id="PF13384">
    <property type="entry name" value="HTH_23"/>
    <property type="match status" value="1"/>
</dbReference>
<evidence type="ECO:0000313" key="2">
    <source>
        <dbReference type="EMBL" id="KAF1084845.1"/>
    </source>
</evidence>
<dbReference type="AlphaFoldDB" id="A0A9D2WPP4"/>
<dbReference type="GO" id="GO:0003677">
    <property type="term" value="F:DNA binding"/>
    <property type="evidence" value="ECO:0007669"/>
    <property type="project" value="InterPro"/>
</dbReference>
<feature type="domain" description="Recombinase" evidence="1">
    <location>
        <begin position="233"/>
        <end position="277"/>
    </location>
</feature>
<evidence type="ECO:0000259" key="1">
    <source>
        <dbReference type="Pfam" id="PF07508"/>
    </source>
</evidence>
<protein>
    <submittedName>
        <fullName evidence="2">Recombinase</fullName>
    </submittedName>
</protein>
<name>A0A9D2WPP4_9FIRM</name>
<dbReference type="Pfam" id="PF07508">
    <property type="entry name" value="Recombinase"/>
    <property type="match status" value="1"/>
</dbReference>
<dbReference type="GO" id="GO:0000150">
    <property type="term" value="F:DNA strand exchange activity"/>
    <property type="evidence" value="ECO:0007669"/>
    <property type="project" value="InterPro"/>
</dbReference>